<evidence type="ECO:0000259" key="14">
    <source>
        <dbReference type="Pfam" id="PF02769"/>
    </source>
</evidence>
<comment type="similarity">
    <text evidence="2 12">Belongs to the AIR synthase family.</text>
</comment>
<feature type="domain" description="PurM-like C-terminal" evidence="14">
    <location>
        <begin position="180"/>
        <end position="342"/>
    </location>
</feature>
<evidence type="ECO:0000256" key="6">
    <source>
        <dbReference type="ARBA" id="ARBA00022741"/>
    </source>
</evidence>
<keyword evidence="12" id="KW-0658">Purine biosynthesis</keyword>
<organism evidence="15 16">
    <name type="scientific">Congregibacter variabilis</name>
    <dbReference type="NCBI Taxonomy" id="3081200"/>
    <lineage>
        <taxon>Bacteria</taxon>
        <taxon>Pseudomonadati</taxon>
        <taxon>Pseudomonadota</taxon>
        <taxon>Gammaproteobacteria</taxon>
        <taxon>Cellvibrionales</taxon>
        <taxon>Halieaceae</taxon>
        <taxon>Congregibacter</taxon>
    </lineage>
</organism>
<evidence type="ECO:0000259" key="13">
    <source>
        <dbReference type="Pfam" id="PF00586"/>
    </source>
</evidence>
<dbReference type="InterPro" id="IPR016188">
    <property type="entry name" value="PurM-like_N"/>
</dbReference>
<dbReference type="EMBL" id="CP136864">
    <property type="protein sequence ID" value="WOJ93537.1"/>
    <property type="molecule type" value="Genomic_DNA"/>
</dbReference>
<dbReference type="PANTHER" id="PTHR10520">
    <property type="entry name" value="TRIFUNCTIONAL PURINE BIOSYNTHETIC PROTEIN ADENOSINE-3-RELATED"/>
    <property type="match status" value="1"/>
</dbReference>
<gene>
    <name evidence="12 15" type="primary">purM</name>
    <name evidence="15" type="ORF">R0135_17420</name>
</gene>
<accession>A0ABZ0I214</accession>
<dbReference type="Gene3D" id="3.30.1330.10">
    <property type="entry name" value="PurM-like, N-terminal domain"/>
    <property type="match status" value="1"/>
</dbReference>
<evidence type="ECO:0000256" key="1">
    <source>
        <dbReference type="ARBA" id="ARBA00004686"/>
    </source>
</evidence>
<keyword evidence="12" id="KW-0963">Cytoplasm</keyword>
<name>A0ABZ0I214_9GAMM</name>
<dbReference type="GO" id="GO:0004641">
    <property type="term" value="F:phosphoribosylformylglycinamidine cyclo-ligase activity"/>
    <property type="evidence" value="ECO:0007669"/>
    <property type="project" value="UniProtKB-EC"/>
</dbReference>
<dbReference type="InterPro" id="IPR036921">
    <property type="entry name" value="PurM-like_N_sf"/>
</dbReference>
<keyword evidence="7 12" id="KW-0067">ATP-binding</keyword>
<evidence type="ECO:0000256" key="5">
    <source>
        <dbReference type="ARBA" id="ARBA00022598"/>
    </source>
</evidence>
<evidence type="ECO:0000313" key="16">
    <source>
        <dbReference type="Proteomes" id="UP001626537"/>
    </source>
</evidence>
<comment type="pathway">
    <text evidence="1 12">Purine metabolism; IMP biosynthesis via de novo pathway; 5-amino-1-(5-phospho-D-ribosyl)imidazole from N(2)-formyl-N(1)-(5-phospho-D-ribosyl)glycinamide: step 2/2.</text>
</comment>
<comment type="catalytic activity">
    <reaction evidence="11 12">
        <text>2-formamido-N(1)-(5-O-phospho-beta-D-ribosyl)acetamidine + ATP = 5-amino-1-(5-phospho-beta-D-ribosyl)imidazole + ADP + phosphate + H(+)</text>
        <dbReference type="Rhea" id="RHEA:23032"/>
        <dbReference type="ChEBI" id="CHEBI:15378"/>
        <dbReference type="ChEBI" id="CHEBI:30616"/>
        <dbReference type="ChEBI" id="CHEBI:43474"/>
        <dbReference type="ChEBI" id="CHEBI:137981"/>
        <dbReference type="ChEBI" id="CHEBI:147287"/>
        <dbReference type="ChEBI" id="CHEBI:456216"/>
        <dbReference type="EC" id="6.3.3.1"/>
    </reaction>
</comment>
<reference evidence="15 16" key="1">
    <citation type="submission" date="2023-10" db="EMBL/GenBank/DDBJ databases">
        <title>Two novel species belonging to the OM43/NOR5 clade.</title>
        <authorList>
            <person name="Park M."/>
        </authorList>
    </citation>
    <scope>NUCLEOTIDE SEQUENCE [LARGE SCALE GENOMIC DNA]</scope>
    <source>
        <strain evidence="15 16">IMCC43200</strain>
    </source>
</reference>
<dbReference type="SUPFAM" id="SSF56042">
    <property type="entry name" value="PurM C-terminal domain-like"/>
    <property type="match status" value="1"/>
</dbReference>
<dbReference type="Pfam" id="PF02769">
    <property type="entry name" value="AIRS_C"/>
    <property type="match status" value="1"/>
</dbReference>
<dbReference type="Proteomes" id="UP001626537">
    <property type="component" value="Chromosome"/>
</dbReference>
<dbReference type="EC" id="6.3.3.1" evidence="3 12"/>
<evidence type="ECO:0000256" key="10">
    <source>
        <dbReference type="ARBA" id="ARBA00033093"/>
    </source>
</evidence>
<dbReference type="HAMAP" id="MF_00741">
    <property type="entry name" value="AIRS"/>
    <property type="match status" value="1"/>
</dbReference>
<dbReference type="PANTHER" id="PTHR10520:SF12">
    <property type="entry name" value="TRIFUNCTIONAL PURINE BIOSYNTHETIC PROTEIN ADENOSINE-3"/>
    <property type="match status" value="1"/>
</dbReference>
<evidence type="ECO:0000256" key="7">
    <source>
        <dbReference type="ARBA" id="ARBA00022840"/>
    </source>
</evidence>
<dbReference type="InterPro" id="IPR036676">
    <property type="entry name" value="PurM-like_C_sf"/>
</dbReference>
<sequence length="348" mass="37184">MSENENTTPLTYRDAGVDIDKGNALVGRIRDAVDRTRRPEVMGSLGGFGALCALPAGYREPLLVSGTDGVGTKLRLAIELNRHEHIGVDLVAMCANDIAVSGAEPLFFLDYYATGKLDLDVATDVVRGIARGCELSGCSLVGGETAEMPGMYSEGDYDLAGFCVGVVEKDRVIDGRAVTVGDSLIAIASSGPHANGYSLIRSVLERSNADLSAPLEQDGKNLGELLLEPTTLYCKALLSLREQVEIHAMAHITGGGLLENLPRVLPDGATARVDTQSWEWPAVFKWLQSAGNIDRMEMFRTFNCGVGMVICLPPEDAALAISALEQHDLRAWELGEIVSGSEGITFSE</sequence>
<dbReference type="InterPro" id="IPR004733">
    <property type="entry name" value="PurM_cligase"/>
</dbReference>
<evidence type="ECO:0000256" key="2">
    <source>
        <dbReference type="ARBA" id="ARBA00010280"/>
    </source>
</evidence>
<proteinExistence type="inferred from homology"/>
<evidence type="ECO:0000256" key="12">
    <source>
        <dbReference type="HAMAP-Rule" id="MF_00741"/>
    </source>
</evidence>
<keyword evidence="5 12" id="KW-0436">Ligase</keyword>
<evidence type="ECO:0000256" key="11">
    <source>
        <dbReference type="ARBA" id="ARBA00049057"/>
    </source>
</evidence>
<dbReference type="NCBIfam" id="TIGR00878">
    <property type="entry name" value="purM"/>
    <property type="match status" value="1"/>
</dbReference>
<evidence type="ECO:0000313" key="15">
    <source>
        <dbReference type="EMBL" id="WOJ93537.1"/>
    </source>
</evidence>
<dbReference type="CDD" id="cd02196">
    <property type="entry name" value="PurM"/>
    <property type="match status" value="1"/>
</dbReference>
<evidence type="ECO:0000256" key="3">
    <source>
        <dbReference type="ARBA" id="ARBA00013047"/>
    </source>
</evidence>
<evidence type="ECO:0000256" key="8">
    <source>
        <dbReference type="ARBA" id="ARBA00031908"/>
    </source>
</evidence>
<keyword evidence="6 12" id="KW-0547">Nucleotide-binding</keyword>
<dbReference type="Pfam" id="PF00586">
    <property type="entry name" value="AIRS"/>
    <property type="match status" value="1"/>
</dbReference>
<evidence type="ECO:0000256" key="4">
    <source>
        <dbReference type="ARBA" id="ARBA00020367"/>
    </source>
</evidence>
<dbReference type="RefSeq" id="WP_407348183.1">
    <property type="nucleotide sequence ID" value="NZ_CP136864.1"/>
</dbReference>
<dbReference type="Gene3D" id="3.90.650.10">
    <property type="entry name" value="PurM-like C-terminal domain"/>
    <property type="match status" value="1"/>
</dbReference>
<evidence type="ECO:0000256" key="9">
    <source>
        <dbReference type="ARBA" id="ARBA00032931"/>
    </source>
</evidence>
<protein>
    <recommendedName>
        <fullName evidence="4 12">Phosphoribosylformylglycinamidine cyclo-ligase</fullName>
        <ecNumber evidence="3 12">6.3.3.1</ecNumber>
    </recommendedName>
    <alternativeName>
        <fullName evidence="9 12">AIR synthase</fullName>
    </alternativeName>
    <alternativeName>
        <fullName evidence="10 12">AIRS</fullName>
    </alternativeName>
    <alternativeName>
        <fullName evidence="8 12">Phosphoribosyl-aminoimidazole synthetase</fullName>
    </alternativeName>
</protein>
<dbReference type="SUPFAM" id="SSF55326">
    <property type="entry name" value="PurM N-terminal domain-like"/>
    <property type="match status" value="1"/>
</dbReference>
<comment type="subcellular location">
    <subcellularLocation>
        <location evidence="12">Cytoplasm</location>
    </subcellularLocation>
</comment>
<keyword evidence="16" id="KW-1185">Reference proteome</keyword>
<dbReference type="InterPro" id="IPR010918">
    <property type="entry name" value="PurM-like_C_dom"/>
</dbReference>
<feature type="domain" description="PurM-like N-terminal" evidence="13">
    <location>
        <begin position="63"/>
        <end position="167"/>
    </location>
</feature>